<comment type="caution">
    <text evidence="2">The sequence shown here is derived from an EMBL/GenBank/DDBJ whole genome shotgun (WGS) entry which is preliminary data.</text>
</comment>
<evidence type="ECO:0000313" key="3">
    <source>
        <dbReference type="Proteomes" id="UP000192247"/>
    </source>
</evidence>
<dbReference type="AlphaFoldDB" id="A0A1V9XIH4"/>
<evidence type="ECO:0000256" key="1">
    <source>
        <dbReference type="SAM" id="MobiDB-lite"/>
    </source>
</evidence>
<dbReference type="Proteomes" id="UP000192247">
    <property type="component" value="Unassembled WGS sequence"/>
</dbReference>
<dbReference type="EMBL" id="MNPL01010378">
    <property type="protein sequence ID" value="OQR73152.1"/>
    <property type="molecule type" value="Genomic_DNA"/>
</dbReference>
<reference evidence="2 3" key="1">
    <citation type="journal article" date="2017" name="Gigascience">
        <title>Draft genome of the honey bee ectoparasitic mite, Tropilaelaps mercedesae, is shaped by the parasitic life history.</title>
        <authorList>
            <person name="Dong X."/>
            <person name="Armstrong S.D."/>
            <person name="Xia D."/>
            <person name="Makepeace B.L."/>
            <person name="Darby A.C."/>
            <person name="Kadowaki T."/>
        </authorList>
    </citation>
    <scope>NUCLEOTIDE SEQUENCE [LARGE SCALE GENOMIC DNA]</scope>
    <source>
        <strain evidence="2">Wuxi-XJTLU</strain>
    </source>
</reference>
<name>A0A1V9XIH4_9ACAR</name>
<keyword evidence="3" id="KW-1185">Reference proteome</keyword>
<dbReference type="InParanoid" id="A0A1V9XIH4"/>
<sequence length="96" mass="10554">MQFARVFFAALVAICVIPVATVLTQAFGKNLLGSVLVHRRYSTQAPVPAYRYIKTRRQHSSGSVYSSRPSRSTTTSTKEVSAVTRGTETLTSKDDE</sequence>
<proteinExistence type="predicted"/>
<protein>
    <submittedName>
        <fullName evidence="2">Uncharacterized protein</fullName>
    </submittedName>
</protein>
<organism evidence="2 3">
    <name type="scientific">Tropilaelaps mercedesae</name>
    <dbReference type="NCBI Taxonomy" id="418985"/>
    <lineage>
        <taxon>Eukaryota</taxon>
        <taxon>Metazoa</taxon>
        <taxon>Ecdysozoa</taxon>
        <taxon>Arthropoda</taxon>
        <taxon>Chelicerata</taxon>
        <taxon>Arachnida</taxon>
        <taxon>Acari</taxon>
        <taxon>Parasitiformes</taxon>
        <taxon>Mesostigmata</taxon>
        <taxon>Gamasina</taxon>
        <taxon>Dermanyssoidea</taxon>
        <taxon>Laelapidae</taxon>
        <taxon>Tropilaelaps</taxon>
    </lineage>
</organism>
<evidence type="ECO:0000313" key="2">
    <source>
        <dbReference type="EMBL" id="OQR73152.1"/>
    </source>
</evidence>
<feature type="region of interest" description="Disordered" evidence="1">
    <location>
        <begin position="59"/>
        <end position="96"/>
    </location>
</feature>
<gene>
    <name evidence="2" type="ORF">BIW11_09921</name>
</gene>
<feature type="compositionally biased region" description="Low complexity" evidence="1">
    <location>
        <begin position="60"/>
        <end position="77"/>
    </location>
</feature>
<accession>A0A1V9XIH4</accession>